<evidence type="ECO:0000259" key="15">
    <source>
        <dbReference type="Pfam" id="PF07715"/>
    </source>
</evidence>
<dbReference type="SUPFAM" id="SSF56935">
    <property type="entry name" value="Porins"/>
    <property type="match status" value="1"/>
</dbReference>
<comment type="subcellular location">
    <subcellularLocation>
        <location evidence="1 9">Cell outer membrane</location>
        <topology evidence="1 9">Multi-pass membrane protein</topology>
    </subcellularLocation>
</comment>
<name>A0A108U9G0_9GAMM</name>
<dbReference type="InterPro" id="IPR039426">
    <property type="entry name" value="TonB-dep_rcpt-like"/>
</dbReference>
<dbReference type="Pfam" id="PF00593">
    <property type="entry name" value="TonB_dep_Rec_b-barrel"/>
    <property type="match status" value="1"/>
</dbReference>
<dbReference type="PROSITE" id="PS52016">
    <property type="entry name" value="TONB_DEPENDENT_REC_3"/>
    <property type="match status" value="1"/>
</dbReference>
<dbReference type="Gene3D" id="2.170.130.10">
    <property type="entry name" value="TonB-dependent receptor, plug domain"/>
    <property type="match status" value="1"/>
</dbReference>
<keyword evidence="3 9" id="KW-1134">Transmembrane beta strand</keyword>
<feature type="compositionally biased region" description="Polar residues" evidence="12">
    <location>
        <begin position="87"/>
        <end position="98"/>
    </location>
</feature>
<evidence type="ECO:0000256" key="3">
    <source>
        <dbReference type="ARBA" id="ARBA00022452"/>
    </source>
</evidence>
<keyword evidence="2 9" id="KW-0813">Transport</keyword>
<dbReference type="InterPro" id="IPR000531">
    <property type="entry name" value="Beta-barrel_TonB"/>
</dbReference>
<organism evidence="16 17">
    <name type="scientific">Lysobacter capsici AZ78</name>
    <dbReference type="NCBI Taxonomy" id="1444315"/>
    <lineage>
        <taxon>Bacteria</taxon>
        <taxon>Pseudomonadati</taxon>
        <taxon>Pseudomonadota</taxon>
        <taxon>Gammaproteobacteria</taxon>
        <taxon>Lysobacterales</taxon>
        <taxon>Lysobacteraceae</taxon>
        <taxon>Lysobacter</taxon>
    </lineage>
</organism>
<proteinExistence type="inferred from homology"/>
<evidence type="ECO:0000256" key="9">
    <source>
        <dbReference type="PROSITE-ProRule" id="PRU01360"/>
    </source>
</evidence>
<dbReference type="AlphaFoldDB" id="A0A108U9G0"/>
<keyword evidence="17" id="KW-1185">Reference proteome</keyword>
<evidence type="ECO:0000256" key="6">
    <source>
        <dbReference type="ARBA" id="ARBA00023077"/>
    </source>
</evidence>
<evidence type="ECO:0000256" key="8">
    <source>
        <dbReference type="ARBA" id="ARBA00023237"/>
    </source>
</evidence>
<keyword evidence="16" id="KW-0675">Receptor</keyword>
<evidence type="ECO:0000256" key="1">
    <source>
        <dbReference type="ARBA" id="ARBA00004571"/>
    </source>
</evidence>
<evidence type="ECO:0000313" key="17">
    <source>
        <dbReference type="Proteomes" id="UP000023435"/>
    </source>
</evidence>
<dbReference type="Gene3D" id="2.40.170.20">
    <property type="entry name" value="TonB-dependent receptor, beta-barrel domain"/>
    <property type="match status" value="1"/>
</dbReference>
<evidence type="ECO:0000256" key="11">
    <source>
        <dbReference type="RuleBase" id="RU003357"/>
    </source>
</evidence>
<feature type="domain" description="TonB-dependent receptor plug" evidence="15">
    <location>
        <begin position="55"/>
        <end position="180"/>
    </location>
</feature>
<dbReference type="InterPro" id="IPR037066">
    <property type="entry name" value="Plug_dom_sf"/>
</dbReference>
<keyword evidence="8 9" id="KW-0998">Cell outer membrane</keyword>
<dbReference type="PANTHER" id="PTHR47234:SF2">
    <property type="entry name" value="TONB-DEPENDENT RECEPTOR"/>
    <property type="match status" value="1"/>
</dbReference>
<dbReference type="InterPro" id="IPR010916">
    <property type="entry name" value="TonB_box_CS"/>
</dbReference>
<dbReference type="Proteomes" id="UP000023435">
    <property type="component" value="Unassembled WGS sequence"/>
</dbReference>
<comment type="similarity">
    <text evidence="9 11">Belongs to the TonB-dependent receptor family.</text>
</comment>
<feature type="region of interest" description="Disordered" evidence="12">
    <location>
        <begin position="87"/>
        <end position="108"/>
    </location>
</feature>
<comment type="caution">
    <text evidence="16">The sequence shown here is derived from an EMBL/GenBank/DDBJ whole genome shotgun (WGS) entry which is preliminary data.</text>
</comment>
<evidence type="ECO:0000256" key="12">
    <source>
        <dbReference type="SAM" id="MobiDB-lite"/>
    </source>
</evidence>
<gene>
    <name evidence="16" type="ORF">AZ78_2530</name>
</gene>
<protein>
    <submittedName>
        <fullName evidence="16">TonB-dependent receptor</fullName>
    </submittedName>
</protein>
<feature type="signal peptide" evidence="13">
    <location>
        <begin position="1"/>
        <end position="27"/>
    </location>
</feature>
<dbReference type="InterPro" id="IPR012910">
    <property type="entry name" value="Plug_dom"/>
</dbReference>
<dbReference type="InterPro" id="IPR036942">
    <property type="entry name" value="Beta-barrel_TonB_sf"/>
</dbReference>
<feature type="chain" id="PRO_5007131732" evidence="13">
    <location>
        <begin position="28"/>
        <end position="964"/>
    </location>
</feature>
<dbReference type="GO" id="GO:0009279">
    <property type="term" value="C:cell outer membrane"/>
    <property type="evidence" value="ECO:0007669"/>
    <property type="project" value="UniProtKB-SubCell"/>
</dbReference>
<feature type="domain" description="TonB-dependent receptor-like beta-barrel" evidence="14">
    <location>
        <begin position="397"/>
        <end position="927"/>
    </location>
</feature>
<evidence type="ECO:0000256" key="7">
    <source>
        <dbReference type="ARBA" id="ARBA00023136"/>
    </source>
</evidence>
<evidence type="ECO:0000313" key="16">
    <source>
        <dbReference type="EMBL" id="KWS04980.1"/>
    </source>
</evidence>
<keyword evidence="7 9" id="KW-0472">Membrane</keyword>
<keyword evidence="6 10" id="KW-0798">TonB box</keyword>
<dbReference type="RefSeq" id="WP_036112441.1">
    <property type="nucleotide sequence ID" value="NZ_JAJA02000001.1"/>
</dbReference>
<keyword evidence="5 13" id="KW-0732">Signal</keyword>
<evidence type="ECO:0000256" key="4">
    <source>
        <dbReference type="ARBA" id="ARBA00022692"/>
    </source>
</evidence>
<keyword evidence="4 9" id="KW-0812">Transmembrane</keyword>
<dbReference type="EMBL" id="JAJA02000001">
    <property type="protein sequence ID" value="KWS04980.1"/>
    <property type="molecule type" value="Genomic_DNA"/>
</dbReference>
<evidence type="ECO:0000256" key="13">
    <source>
        <dbReference type="SAM" id="SignalP"/>
    </source>
</evidence>
<accession>A0A108U9G0</accession>
<dbReference type="Pfam" id="PF07715">
    <property type="entry name" value="Plug"/>
    <property type="match status" value="1"/>
</dbReference>
<evidence type="ECO:0000256" key="2">
    <source>
        <dbReference type="ARBA" id="ARBA00022448"/>
    </source>
</evidence>
<feature type="short sequence motif" description="TonB box" evidence="10">
    <location>
        <begin position="41"/>
        <end position="47"/>
    </location>
</feature>
<evidence type="ECO:0000259" key="14">
    <source>
        <dbReference type="Pfam" id="PF00593"/>
    </source>
</evidence>
<dbReference type="OrthoDB" id="6276154at2"/>
<sequence length="964" mass="104271">MKASRRHALAKAIQLSLLIGLPGFAAAQDAAPAREATTLDTVQVTGTRIKKAEIESQVPVQTLTRDDIERTGLTSIGDVVQELTGSGSSFNGKRNASGNDGFPSDGGGVGAGATTVDLRHLGSKRVLVLVDGIRWVNESSASGVGSSTDLNTIPLAIVERIEVLEDGASSLYGSDAIAGVVNIITRRNFDGFQLTTNFGQYTEGDGTSRGLDFAYGGSSDRATWFLGASYTKQDEVSSSDRERSRFPVPGTGLALGSSRVPGGRIAFTAPDGRKYDLVANAGQSNPTYTPGQAPCSAGVPRTDGFHCFGSNDPFNFAPFNYVLSPSERKGVFGQFRFDINDKVRWYARALLNRRDSENRAAPEPIDLGPGAGNDFAANVVIPVNHPFNPFGVQLDSSNLSILRRRPVEGGPRRFEQQVDTWFVGTGLEGTFDVGERAWFWDANLASSRNKAEQTNRGSYNAKNIATAMGDPGICAATPGCTPLNIFGYNTITPAMLKWISPVLHDRSENKLQQATFNLSGDLFEMWAGPLSFATGYEYRKYEGSYRPDPITVRGEYNGVPSLPTQGEYDVNEVYVELNVPLFKDSAFGKGLDLSLAGRYSDYSTFGGEFTPKYGLRWQVADELLLRGTYAEGFRAPSIGELFGSQSRADVGMIDPCLIGSNGAPPTGNAANCAAQGVNPGTRQVDPQISVLTGGNPNLEPERSTSFSLGFVWSPSILEDSAIAKRVDIEGTFYSHRIEGAIQAIDPQTQLNLCVQTLSPEFCGGIQRNPITDQIDGFANFLGNLSVIKTDGWDIDVFWTLPETRFGQFKLIWQNTIVGNYEAVGADGSLQPLQVGRLVSDPVTRSIPEWTSNATLEWSYGHWNASWTARHISQLVEDCGDAADFAVCKNDPQTGQNRLGATTFHDFQVGYRFDVLKGLQLQAGMNNVFGKDPPVCLACNLNGFDGSTYDLPGGGYYYLRADLRF</sequence>
<dbReference type="PROSITE" id="PS00430">
    <property type="entry name" value="TONB_DEPENDENT_REC_1"/>
    <property type="match status" value="1"/>
</dbReference>
<reference evidence="16 17" key="1">
    <citation type="journal article" date="2014" name="Genome Announc.">
        <title>Draft Genome Sequence of Lysobacter capsici AZ78, a Bacterium Antagonistic to Plant-Pathogenic Oomycetes.</title>
        <authorList>
            <person name="Puopolo G."/>
            <person name="Sonego P."/>
            <person name="Engelen K."/>
            <person name="Pertot I."/>
        </authorList>
    </citation>
    <scope>NUCLEOTIDE SEQUENCE [LARGE SCALE GENOMIC DNA]</scope>
    <source>
        <strain evidence="16 17">AZ78</strain>
    </source>
</reference>
<evidence type="ECO:0000256" key="10">
    <source>
        <dbReference type="PROSITE-ProRule" id="PRU10143"/>
    </source>
</evidence>
<evidence type="ECO:0000256" key="5">
    <source>
        <dbReference type="ARBA" id="ARBA00022729"/>
    </source>
</evidence>
<dbReference type="PANTHER" id="PTHR47234">
    <property type="match status" value="1"/>
</dbReference>